<sequence length="283" mass="29910">MLLDSGSPQNINLIVDGFATSASGYSGEQVFNGSFKYTRFSLPPSGQARTVTVNFGFRPFMGLRLPSGGTIDAAPTANASVVFIGDSITEGAVSTMADMAWPMQAAYRLGIPNSIVSGVGGSGYLKRYPSDTGYNFRDRIDDVLTAVDGGPPDAVIIAGGINDCSVAPGGPYSADEVGSAALTYFRELRSGAPDMPIFVLGPFTDYNHPDYSQTLTTCRDAIFLAASQVSETHTIDVSDWVTSANRDIIFDGTNNGPHPINAGHAIYGQRAAEAMIRILNGRM</sequence>
<dbReference type="Gene3D" id="3.40.50.1110">
    <property type="entry name" value="SGNH hydrolase"/>
    <property type="match status" value="1"/>
</dbReference>
<name>A0A916YC77_9SPHN</name>
<dbReference type="Pfam" id="PF13472">
    <property type="entry name" value="Lipase_GDSL_2"/>
    <property type="match status" value="1"/>
</dbReference>
<dbReference type="CDD" id="cd00229">
    <property type="entry name" value="SGNH_hydrolase"/>
    <property type="match status" value="1"/>
</dbReference>
<evidence type="ECO:0000259" key="1">
    <source>
        <dbReference type="Pfam" id="PF13472"/>
    </source>
</evidence>
<proteinExistence type="predicted"/>
<comment type="caution">
    <text evidence="2">The sequence shown here is derived from an EMBL/GenBank/DDBJ whole genome shotgun (WGS) entry which is preliminary data.</text>
</comment>
<dbReference type="InterPro" id="IPR051532">
    <property type="entry name" value="Ester_Hydrolysis_Enzymes"/>
</dbReference>
<dbReference type="Proteomes" id="UP000598997">
    <property type="component" value="Unassembled WGS sequence"/>
</dbReference>
<dbReference type="SUPFAM" id="SSF52266">
    <property type="entry name" value="SGNH hydrolase"/>
    <property type="match status" value="1"/>
</dbReference>
<feature type="domain" description="SGNH hydrolase-type esterase" evidence="1">
    <location>
        <begin position="83"/>
        <end position="266"/>
    </location>
</feature>
<dbReference type="GO" id="GO:0016788">
    <property type="term" value="F:hydrolase activity, acting on ester bonds"/>
    <property type="evidence" value="ECO:0007669"/>
    <property type="project" value="UniProtKB-ARBA"/>
</dbReference>
<accession>A0A916YC77</accession>
<dbReference type="EMBL" id="BMIO01000003">
    <property type="protein sequence ID" value="GGD39333.1"/>
    <property type="molecule type" value="Genomic_DNA"/>
</dbReference>
<protein>
    <recommendedName>
        <fullName evidence="1">SGNH hydrolase-type esterase domain-containing protein</fullName>
    </recommendedName>
</protein>
<evidence type="ECO:0000313" key="2">
    <source>
        <dbReference type="EMBL" id="GGD39333.1"/>
    </source>
</evidence>
<gene>
    <name evidence="2" type="ORF">GCM10010989_11790</name>
</gene>
<dbReference type="InterPro" id="IPR036514">
    <property type="entry name" value="SGNH_hydro_sf"/>
</dbReference>
<dbReference type="PANTHER" id="PTHR30383">
    <property type="entry name" value="THIOESTERASE 1/PROTEASE 1/LYSOPHOSPHOLIPASE L1"/>
    <property type="match status" value="1"/>
</dbReference>
<keyword evidence="3" id="KW-1185">Reference proteome</keyword>
<reference evidence="2 3" key="1">
    <citation type="journal article" date="2014" name="Int. J. Syst. Evol. Microbiol.">
        <title>Complete genome sequence of Corynebacterium casei LMG S-19264T (=DSM 44701T), isolated from a smear-ripened cheese.</title>
        <authorList>
            <consortium name="US DOE Joint Genome Institute (JGI-PGF)"/>
            <person name="Walter F."/>
            <person name="Albersmeier A."/>
            <person name="Kalinowski J."/>
            <person name="Ruckert C."/>
        </authorList>
    </citation>
    <scope>NUCLEOTIDE SEQUENCE [LARGE SCALE GENOMIC DNA]</scope>
    <source>
        <strain evidence="2 3">CGMCC 1.15358</strain>
    </source>
</reference>
<dbReference type="AlphaFoldDB" id="A0A916YC77"/>
<dbReference type="InterPro" id="IPR013830">
    <property type="entry name" value="SGNH_hydro"/>
</dbReference>
<organism evidence="2 3">
    <name type="scientific">Croceicoccus pelagius</name>
    <dbReference type="NCBI Taxonomy" id="1703341"/>
    <lineage>
        <taxon>Bacteria</taxon>
        <taxon>Pseudomonadati</taxon>
        <taxon>Pseudomonadota</taxon>
        <taxon>Alphaproteobacteria</taxon>
        <taxon>Sphingomonadales</taxon>
        <taxon>Erythrobacteraceae</taxon>
        <taxon>Croceicoccus</taxon>
    </lineage>
</organism>
<evidence type="ECO:0000313" key="3">
    <source>
        <dbReference type="Proteomes" id="UP000598997"/>
    </source>
</evidence>